<feature type="transmembrane region" description="Helical" evidence="8">
    <location>
        <begin position="184"/>
        <end position="206"/>
    </location>
</feature>
<dbReference type="InterPro" id="IPR003663">
    <property type="entry name" value="Sugar/inositol_transpt"/>
</dbReference>
<keyword evidence="11" id="KW-1185">Reference proteome</keyword>
<feature type="transmembrane region" description="Helical" evidence="8">
    <location>
        <begin position="420"/>
        <end position="443"/>
    </location>
</feature>
<feature type="transmembrane region" description="Helical" evidence="8">
    <location>
        <begin position="485"/>
        <end position="506"/>
    </location>
</feature>
<dbReference type="Proteomes" id="UP001595075">
    <property type="component" value="Unassembled WGS sequence"/>
</dbReference>
<evidence type="ECO:0000256" key="5">
    <source>
        <dbReference type="ARBA" id="ARBA00022989"/>
    </source>
</evidence>
<feature type="transmembrane region" description="Helical" evidence="8">
    <location>
        <begin position="155"/>
        <end position="172"/>
    </location>
</feature>
<evidence type="ECO:0000256" key="8">
    <source>
        <dbReference type="SAM" id="Phobius"/>
    </source>
</evidence>
<comment type="caution">
    <text evidence="10">The sequence shown here is derived from an EMBL/GenBank/DDBJ whole genome shotgun (WGS) entry which is preliminary data.</text>
</comment>
<dbReference type="InterPro" id="IPR036259">
    <property type="entry name" value="MFS_trans_sf"/>
</dbReference>
<evidence type="ECO:0000313" key="10">
    <source>
        <dbReference type="EMBL" id="KAL2065389.1"/>
    </source>
</evidence>
<reference evidence="10 11" key="1">
    <citation type="journal article" date="2024" name="Commun. Biol.">
        <title>Comparative genomic analysis of thermophilic fungi reveals convergent evolutionary adaptations and gene losses.</title>
        <authorList>
            <person name="Steindorff A.S."/>
            <person name="Aguilar-Pontes M.V."/>
            <person name="Robinson A.J."/>
            <person name="Andreopoulos B."/>
            <person name="LaButti K."/>
            <person name="Kuo A."/>
            <person name="Mondo S."/>
            <person name="Riley R."/>
            <person name="Otillar R."/>
            <person name="Haridas S."/>
            <person name="Lipzen A."/>
            <person name="Grimwood J."/>
            <person name="Schmutz J."/>
            <person name="Clum A."/>
            <person name="Reid I.D."/>
            <person name="Moisan M.C."/>
            <person name="Butler G."/>
            <person name="Nguyen T.T.M."/>
            <person name="Dewar K."/>
            <person name="Conant G."/>
            <person name="Drula E."/>
            <person name="Henrissat B."/>
            <person name="Hansel C."/>
            <person name="Singer S."/>
            <person name="Hutchinson M.I."/>
            <person name="de Vries R.P."/>
            <person name="Natvig D.O."/>
            <person name="Powell A.J."/>
            <person name="Tsang A."/>
            <person name="Grigoriev I.V."/>
        </authorList>
    </citation>
    <scope>NUCLEOTIDE SEQUENCE [LARGE SCALE GENOMIC DNA]</scope>
    <source>
        <strain evidence="10 11">CBS 494.80</strain>
    </source>
</reference>
<feature type="transmembrane region" description="Helical" evidence="8">
    <location>
        <begin position="381"/>
        <end position="400"/>
    </location>
</feature>
<feature type="transmembrane region" description="Helical" evidence="8">
    <location>
        <begin position="126"/>
        <end position="149"/>
    </location>
</feature>
<keyword evidence="4 8" id="KW-0812">Transmembrane</keyword>
<dbReference type="InterPro" id="IPR005829">
    <property type="entry name" value="Sugar_transporter_CS"/>
</dbReference>
<keyword evidence="5 8" id="KW-1133">Transmembrane helix</keyword>
<dbReference type="Gene3D" id="1.20.1250.20">
    <property type="entry name" value="MFS general substrate transporter like domains"/>
    <property type="match status" value="1"/>
</dbReference>
<keyword evidence="6 8" id="KW-0472">Membrane</keyword>
<feature type="transmembrane region" description="Helical" evidence="8">
    <location>
        <begin position="94"/>
        <end position="114"/>
    </location>
</feature>
<sequence length="552" mass="60995">MATAIPDFEKLTAAMSDVWGAGYSRPKLAQRLASNTDDPPEVRNWRIHLIAVIASMGSVAMGYDTSVIGGTMALDSFRRDFGLANVSPRTRDTLQGNIVSTFQAGCFFGSLLTFPLGEKFGRKKAIMFASLIFCIGGAMMTAANGIIALIIAGRAVAGLGIGAVSLLVPVYIAETSPPSIRGRLVGIFEVLSQGGGMLGFWINYAVNRTISVEGKTQWIVPLSLQLIPGALLFFGIMFCPESPRWYAKKDRWEEASKTLAHIRHLDEDHPYIQRELTDIREQIVMATPANGRPMKKMDMFKRMCQKGTRNRIAIGLFLMACQNLTGVNIITYYSPRIFETLGITGTDTKLFATGFYGIAKTLGMIVFSVYLVEKIGRRQGLIWGAFIGSLPMWYIGAYVMRADPAGAAAKGVVSQSGAGYFAMVCVYLYGFIYCMTWQGITWVYCSEIFPFDIRLLCVAITTADQWLWSFIISRTTPYMITSLGYGTYMFFGSLMVLMGFWAWWAVPETKGKTLEEMEALFGVPAAVEAEAMANGFKKEKIECIEDIHQVKV</sequence>
<evidence type="ECO:0000313" key="11">
    <source>
        <dbReference type="Proteomes" id="UP001595075"/>
    </source>
</evidence>
<dbReference type="EMBL" id="JAZHXI010000012">
    <property type="protein sequence ID" value="KAL2065389.1"/>
    <property type="molecule type" value="Genomic_DNA"/>
</dbReference>
<evidence type="ECO:0000256" key="6">
    <source>
        <dbReference type="ARBA" id="ARBA00023136"/>
    </source>
</evidence>
<dbReference type="PROSITE" id="PS00216">
    <property type="entry name" value="SUGAR_TRANSPORT_1"/>
    <property type="match status" value="1"/>
</dbReference>
<proteinExistence type="inferred from homology"/>
<feature type="domain" description="Major facilitator superfamily (MFS) profile" evidence="9">
    <location>
        <begin position="50"/>
        <end position="510"/>
    </location>
</feature>
<dbReference type="InterPro" id="IPR050360">
    <property type="entry name" value="MFS_Sugar_Transporters"/>
</dbReference>
<name>A0ABR4C7Y6_9HELO</name>
<gene>
    <name evidence="10" type="ORF">VTL71DRAFT_3059</name>
</gene>
<dbReference type="PRINTS" id="PR00171">
    <property type="entry name" value="SUGRTRNSPORT"/>
</dbReference>
<dbReference type="PANTHER" id="PTHR48022:SF42">
    <property type="entry name" value="MAJOR FACILITATOR SUPERFAMILY (MFS) PROFILE DOMAIN-CONTAINING PROTEIN"/>
    <property type="match status" value="1"/>
</dbReference>
<dbReference type="Pfam" id="PF00083">
    <property type="entry name" value="Sugar_tr"/>
    <property type="match status" value="1"/>
</dbReference>
<evidence type="ECO:0000256" key="2">
    <source>
        <dbReference type="ARBA" id="ARBA00010992"/>
    </source>
</evidence>
<organism evidence="10 11">
    <name type="scientific">Oculimacula yallundae</name>
    <dbReference type="NCBI Taxonomy" id="86028"/>
    <lineage>
        <taxon>Eukaryota</taxon>
        <taxon>Fungi</taxon>
        <taxon>Dikarya</taxon>
        <taxon>Ascomycota</taxon>
        <taxon>Pezizomycotina</taxon>
        <taxon>Leotiomycetes</taxon>
        <taxon>Helotiales</taxon>
        <taxon>Ploettnerulaceae</taxon>
        <taxon>Oculimacula</taxon>
    </lineage>
</organism>
<evidence type="ECO:0000256" key="3">
    <source>
        <dbReference type="ARBA" id="ARBA00022448"/>
    </source>
</evidence>
<dbReference type="InterPro" id="IPR005828">
    <property type="entry name" value="MFS_sugar_transport-like"/>
</dbReference>
<dbReference type="PROSITE" id="PS50850">
    <property type="entry name" value="MFS"/>
    <property type="match status" value="1"/>
</dbReference>
<accession>A0ABR4C7Y6</accession>
<keyword evidence="3 7" id="KW-0813">Transport</keyword>
<dbReference type="PANTHER" id="PTHR48022">
    <property type="entry name" value="PLASTIDIC GLUCOSE TRANSPORTER 4"/>
    <property type="match status" value="1"/>
</dbReference>
<dbReference type="NCBIfam" id="TIGR00879">
    <property type="entry name" value="SP"/>
    <property type="match status" value="1"/>
</dbReference>
<feature type="transmembrane region" description="Helical" evidence="8">
    <location>
        <begin position="353"/>
        <end position="372"/>
    </location>
</feature>
<dbReference type="PROSITE" id="PS00217">
    <property type="entry name" value="SUGAR_TRANSPORT_2"/>
    <property type="match status" value="1"/>
</dbReference>
<comment type="similarity">
    <text evidence="2 7">Belongs to the major facilitator superfamily. Sugar transporter (TC 2.A.1.1) family.</text>
</comment>
<protein>
    <recommendedName>
        <fullName evidence="9">Major facilitator superfamily (MFS) profile domain-containing protein</fullName>
    </recommendedName>
</protein>
<feature type="transmembrane region" description="Helical" evidence="8">
    <location>
        <begin position="49"/>
        <end position="74"/>
    </location>
</feature>
<evidence type="ECO:0000259" key="9">
    <source>
        <dbReference type="PROSITE" id="PS50850"/>
    </source>
</evidence>
<dbReference type="InterPro" id="IPR020846">
    <property type="entry name" value="MFS_dom"/>
</dbReference>
<evidence type="ECO:0000256" key="4">
    <source>
        <dbReference type="ARBA" id="ARBA00022692"/>
    </source>
</evidence>
<comment type="subcellular location">
    <subcellularLocation>
        <location evidence="1">Membrane</location>
        <topology evidence="1">Multi-pass membrane protein</topology>
    </subcellularLocation>
</comment>
<dbReference type="SUPFAM" id="SSF103473">
    <property type="entry name" value="MFS general substrate transporter"/>
    <property type="match status" value="1"/>
</dbReference>
<feature type="transmembrane region" description="Helical" evidence="8">
    <location>
        <begin position="312"/>
        <end position="333"/>
    </location>
</feature>
<evidence type="ECO:0000256" key="7">
    <source>
        <dbReference type="RuleBase" id="RU003346"/>
    </source>
</evidence>
<feature type="transmembrane region" description="Helical" evidence="8">
    <location>
        <begin position="218"/>
        <end position="239"/>
    </location>
</feature>
<evidence type="ECO:0000256" key="1">
    <source>
        <dbReference type="ARBA" id="ARBA00004141"/>
    </source>
</evidence>